<dbReference type="NCBIfam" id="NF000663">
    <property type="entry name" value="PRK00031.2-1"/>
    <property type="match status" value="1"/>
</dbReference>
<dbReference type="CDD" id="cd16325">
    <property type="entry name" value="LolA"/>
    <property type="match status" value="1"/>
</dbReference>
<dbReference type="RefSeq" id="WP_066779684.1">
    <property type="nucleotide sequence ID" value="NZ_CBCSFE010000001.1"/>
</dbReference>
<reference evidence="4 5" key="1">
    <citation type="submission" date="2018-08" db="EMBL/GenBank/DDBJ databases">
        <title>Survival mechanisms of Campylobacter hepaticus identified by genomic analysis and comparative transcriptomic analysis of in vivo and in vitro derived bacteria.</title>
        <authorList>
            <person name="Van T.T.H."/>
            <person name="Moore R.J."/>
        </authorList>
    </citation>
    <scope>NUCLEOTIDE SEQUENCE [LARGE SCALE GENOMIC DNA]</scope>
    <source>
        <strain evidence="3 5">54L</strain>
        <strain evidence="2 4">HV10</strain>
    </source>
</reference>
<dbReference type="STRING" id="1813019.A2J15_05695"/>
<dbReference type="Pfam" id="PF03548">
    <property type="entry name" value="LolA"/>
    <property type="match status" value="1"/>
</dbReference>
<keyword evidence="4" id="KW-1185">Reference proteome</keyword>
<proteinExistence type="predicted"/>
<sequence>MQKIFLIFLIFMGKILALELDFKAFSSDFVQTVTSKNSKLSYSGHFIFDQNRAYWVYHSPSKKEIYIHNNEVTIIEHDLEQVIFSHLDNIPNLNEIFKKAKVINKDKLIAKYENIDYTIKLHQDQIQSISYQDEFENNVVIVLSHQLKNPRIKAEIFQAHIPKNYDIIR</sequence>
<dbReference type="Gene3D" id="2.50.20.10">
    <property type="entry name" value="Lipoprotein localisation LolA/LolB/LppX"/>
    <property type="match status" value="2"/>
</dbReference>
<dbReference type="EMBL" id="CP031611">
    <property type="protein sequence ID" value="AXP08538.1"/>
    <property type="molecule type" value="Genomic_DNA"/>
</dbReference>
<dbReference type="EMBL" id="QURW01000010">
    <property type="protein sequence ID" value="RQD87443.1"/>
    <property type="molecule type" value="Genomic_DNA"/>
</dbReference>
<dbReference type="Proteomes" id="UP000093205">
    <property type="component" value="Chromosome"/>
</dbReference>
<evidence type="ECO:0000256" key="1">
    <source>
        <dbReference type="ARBA" id="ARBA00022729"/>
    </source>
</evidence>
<evidence type="ECO:0000313" key="2">
    <source>
        <dbReference type="EMBL" id="AXP08538.1"/>
    </source>
</evidence>
<keyword evidence="3" id="KW-0449">Lipoprotein</keyword>
<accession>A0A424Z0A6</accession>
<dbReference type="PANTHER" id="PTHR35869:SF1">
    <property type="entry name" value="OUTER-MEMBRANE LIPOPROTEIN CARRIER PROTEIN"/>
    <property type="match status" value="1"/>
</dbReference>
<dbReference type="AlphaFoldDB" id="A0A424Z0A6"/>
<evidence type="ECO:0000313" key="4">
    <source>
        <dbReference type="Proteomes" id="UP000093205"/>
    </source>
</evidence>
<dbReference type="NCBIfam" id="NF000665">
    <property type="entry name" value="PRK00031.2-3"/>
    <property type="match status" value="1"/>
</dbReference>
<protein>
    <submittedName>
        <fullName evidence="3">Outer membrane lipoprotein chaperone LolA</fullName>
    </submittedName>
</protein>
<organism evidence="3 5">
    <name type="scientific">Campylobacter hepaticus</name>
    <dbReference type="NCBI Taxonomy" id="1813019"/>
    <lineage>
        <taxon>Bacteria</taxon>
        <taxon>Pseudomonadati</taxon>
        <taxon>Campylobacterota</taxon>
        <taxon>Epsilonproteobacteria</taxon>
        <taxon>Campylobacterales</taxon>
        <taxon>Campylobacteraceae</taxon>
        <taxon>Campylobacter</taxon>
    </lineage>
</organism>
<dbReference type="OrthoDB" id="5339202at2"/>
<dbReference type="InterPro" id="IPR029046">
    <property type="entry name" value="LolA/LolB/LppX"/>
</dbReference>
<dbReference type="PANTHER" id="PTHR35869">
    <property type="entry name" value="OUTER-MEMBRANE LIPOPROTEIN CARRIER PROTEIN"/>
    <property type="match status" value="1"/>
</dbReference>
<dbReference type="Proteomes" id="UP000286095">
    <property type="component" value="Unassembled WGS sequence"/>
</dbReference>
<dbReference type="NCBIfam" id="NF000666">
    <property type="entry name" value="PRK00031.2-4"/>
    <property type="match status" value="1"/>
</dbReference>
<dbReference type="InterPro" id="IPR004564">
    <property type="entry name" value="OM_lipoprot_carrier_LolA-like"/>
</dbReference>
<gene>
    <name evidence="3" type="primary">lolA</name>
    <name evidence="2" type="ORF">A2J15_002150</name>
    <name evidence="3" type="ORF">DZD40_04805</name>
</gene>
<name>A0A424Z0A6_9BACT</name>
<dbReference type="KEGG" id="chw:A2J15_002150"/>
<dbReference type="SUPFAM" id="SSF89392">
    <property type="entry name" value="Prokaryotic lipoproteins and lipoprotein localization factors"/>
    <property type="match status" value="1"/>
</dbReference>
<keyword evidence="1" id="KW-0732">Signal</keyword>
<evidence type="ECO:0000313" key="3">
    <source>
        <dbReference type="EMBL" id="RQD87443.1"/>
    </source>
</evidence>
<dbReference type="GeneID" id="44004309"/>
<evidence type="ECO:0000313" key="5">
    <source>
        <dbReference type="Proteomes" id="UP000286095"/>
    </source>
</evidence>